<comment type="caution">
    <text evidence="1">The sequence shown here is derived from an EMBL/GenBank/DDBJ whole genome shotgun (WGS) entry which is preliminary data.</text>
</comment>
<evidence type="ECO:0000313" key="2">
    <source>
        <dbReference type="Proteomes" id="UP000178347"/>
    </source>
</evidence>
<protein>
    <submittedName>
        <fullName evidence="1">Uncharacterized protein</fullName>
    </submittedName>
</protein>
<gene>
    <name evidence="1" type="ORF">A3G00_03250</name>
</gene>
<dbReference type="STRING" id="1798692.A3G00_03250"/>
<proteinExistence type="predicted"/>
<name>A0A1F6MWC6_9BACT</name>
<reference evidence="1 2" key="1">
    <citation type="journal article" date="2016" name="Nat. Commun.">
        <title>Thousands of microbial genomes shed light on interconnected biogeochemical processes in an aquifer system.</title>
        <authorList>
            <person name="Anantharaman K."/>
            <person name="Brown C.T."/>
            <person name="Hug L.A."/>
            <person name="Sharon I."/>
            <person name="Castelle C.J."/>
            <person name="Probst A.J."/>
            <person name="Thomas B.C."/>
            <person name="Singh A."/>
            <person name="Wilkins M.J."/>
            <person name="Karaoz U."/>
            <person name="Brodie E.L."/>
            <person name="Williams K.H."/>
            <person name="Hubbard S.S."/>
            <person name="Banfield J.F."/>
        </authorList>
    </citation>
    <scope>NUCLEOTIDE SEQUENCE [LARGE SCALE GENOMIC DNA]</scope>
</reference>
<dbReference type="Proteomes" id="UP000178347">
    <property type="component" value="Unassembled WGS sequence"/>
</dbReference>
<dbReference type="EMBL" id="MFQN01000003">
    <property type="protein sequence ID" value="OGH75733.1"/>
    <property type="molecule type" value="Genomic_DNA"/>
</dbReference>
<organism evidence="1 2">
    <name type="scientific">Candidatus Magasanikbacteria bacterium RIFCSPLOWO2_12_FULL_43_12</name>
    <dbReference type="NCBI Taxonomy" id="1798692"/>
    <lineage>
        <taxon>Bacteria</taxon>
        <taxon>Candidatus Magasanikiibacteriota</taxon>
    </lineage>
</organism>
<dbReference type="AlphaFoldDB" id="A0A1F6MWC6"/>
<accession>A0A1F6MWC6</accession>
<sequence length="528" mass="60914">MLPQYFVPATTAEWQKRLGSIILAVSSAEEFFGTAWKNESVWQWLADLQEEMSRFDFSQPVSDKRDAFFVAMLEQINWEVVAILRDKIDEAVVVFESSQRGVIGQTASATIESWKALGALLELDKQGIELMSAKVFSRTDAVQLKISQQLTVVAELYEKLKPQLRLIAAALLYYSPLGGSVQLAGLEKEPDVPVVDWVPVLRILGQAVHNHDGEALTWAGKFLYVNAKQADKNIFEFEADHLLFIVLLHLSLGNFNELNEWRQARAMEWYLWEALCFGVLIEKELQEYLAGRPLLTDYIINSGSFSELLRYSAQLIHVGEDQTTVGGFIKGFLSFAKGDGRDVAEHDLYINQAIAEHKWPLGLKPLLQKLLYLYIHLRDCDFVDYRGILTEEQILSDKYDWKKIVRQDISDKDTEELREHFKLFDRPALTKAKLITAFESVPWEDEPFLSRVARLSDLYSEVFPSFDYGPIIYFDEREGKVKFNKKLPDSWYTPWFRFGIEESVWKQAEEEARKKLKYLSTNPDIEFD</sequence>
<evidence type="ECO:0000313" key="1">
    <source>
        <dbReference type="EMBL" id="OGH75733.1"/>
    </source>
</evidence>